<feature type="region of interest" description="Disordered" evidence="1">
    <location>
        <begin position="276"/>
        <end position="418"/>
    </location>
</feature>
<accession>A0A0L8GWI1</accession>
<name>A0A0L8GWI1_OCTBM</name>
<dbReference type="InterPro" id="IPR011990">
    <property type="entry name" value="TPR-like_helical_dom_sf"/>
</dbReference>
<feature type="compositionally biased region" description="Basic and acidic residues" evidence="1">
    <location>
        <begin position="29"/>
        <end position="39"/>
    </location>
</feature>
<gene>
    <name evidence="3" type="ORF">OCBIM_22026781mg</name>
</gene>
<dbReference type="KEGG" id="obi:106874332"/>
<dbReference type="EMBL" id="KQ420117">
    <property type="protein sequence ID" value="KOF81252.1"/>
    <property type="molecule type" value="Genomic_DNA"/>
</dbReference>
<evidence type="ECO:0000313" key="3">
    <source>
        <dbReference type="EMBL" id="KOF81252.1"/>
    </source>
</evidence>
<dbReference type="STRING" id="37653.A0A0L8GWI1"/>
<dbReference type="PANTHER" id="PTHR21563:SF3">
    <property type="entry name" value="ZINC FINGER C3H1 DOMAIN-CONTAINING PROTEIN"/>
    <property type="match status" value="1"/>
</dbReference>
<protein>
    <recommendedName>
        <fullName evidence="2">Putative zinc-finger domain-containing protein</fullName>
    </recommendedName>
</protein>
<proteinExistence type="predicted"/>
<dbReference type="InterPro" id="IPR039278">
    <property type="entry name" value="Red1"/>
</dbReference>
<feature type="compositionally biased region" description="Polar residues" evidence="1">
    <location>
        <begin position="714"/>
        <end position="725"/>
    </location>
</feature>
<feature type="compositionally biased region" description="Acidic residues" evidence="1">
    <location>
        <begin position="667"/>
        <end position="676"/>
    </location>
</feature>
<feature type="compositionally biased region" description="Polar residues" evidence="1">
    <location>
        <begin position="564"/>
        <end position="574"/>
    </location>
</feature>
<dbReference type="OMA" id="WKIYIEV"/>
<dbReference type="GO" id="GO:0000178">
    <property type="term" value="C:exosome (RNase complex)"/>
    <property type="evidence" value="ECO:0007669"/>
    <property type="project" value="TreeGrafter"/>
</dbReference>
<dbReference type="GO" id="GO:0005634">
    <property type="term" value="C:nucleus"/>
    <property type="evidence" value="ECO:0007669"/>
    <property type="project" value="TreeGrafter"/>
</dbReference>
<dbReference type="SUPFAM" id="SSF48452">
    <property type="entry name" value="TPR-like"/>
    <property type="match status" value="1"/>
</dbReference>
<dbReference type="InterPro" id="IPR003107">
    <property type="entry name" value="HAT"/>
</dbReference>
<reference evidence="3" key="1">
    <citation type="submission" date="2015-07" db="EMBL/GenBank/DDBJ databases">
        <title>MeaNS - Measles Nucleotide Surveillance Program.</title>
        <authorList>
            <person name="Tran T."/>
            <person name="Druce J."/>
        </authorList>
    </citation>
    <scope>NUCLEOTIDE SEQUENCE</scope>
    <source>
        <strain evidence="3">UCB-OBI-ISO-001</strain>
        <tissue evidence="3">Gonad</tissue>
    </source>
</reference>
<dbReference type="Gene3D" id="1.25.40.10">
    <property type="entry name" value="Tetratricopeptide repeat domain"/>
    <property type="match status" value="3"/>
</dbReference>
<feature type="region of interest" description="Disordered" evidence="1">
    <location>
        <begin position="82"/>
        <end position="258"/>
    </location>
</feature>
<feature type="domain" description="Putative zinc-finger" evidence="2">
    <location>
        <begin position="1169"/>
        <end position="1189"/>
    </location>
</feature>
<dbReference type="InterPro" id="IPR019607">
    <property type="entry name" value="Putative_zinc-finger_domain"/>
</dbReference>
<evidence type="ECO:0000259" key="2">
    <source>
        <dbReference type="Pfam" id="PF10650"/>
    </source>
</evidence>
<feature type="compositionally biased region" description="Polar residues" evidence="1">
    <location>
        <begin position="287"/>
        <end position="304"/>
    </location>
</feature>
<evidence type="ECO:0000256" key="1">
    <source>
        <dbReference type="SAM" id="MobiDB-lite"/>
    </source>
</evidence>
<feature type="compositionally biased region" description="Low complexity" evidence="1">
    <location>
        <begin position="369"/>
        <end position="389"/>
    </location>
</feature>
<dbReference type="SMART" id="SM00386">
    <property type="entry name" value="HAT"/>
    <property type="match status" value="6"/>
</dbReference>
<organism evidence="3">
    <name type="scientific">Octopus bimaculoides</name>
    <name type="common">California two-spotted octopus</name>
    <dbReference type="NCBI Taxonomy" id="37653"/>
    <lineage>
        <taxon>Eukaryota</taxon>
        <taxon>Metazoa</taxon>
        <taxon>Spiralia</taxon>
        <taxon>Lophotrochozoa</taxon>
        <taxon>Mollusca</taxon>
        <taxon>Cephalopoda</taxon>
        <taxon>Coleoidea</taxon>
        <taxon>Octopodiformes</taxon>
        <taxon>Octopoda</taxon>
        <taxon>Incirrata</taxon>
        <taxon>Octopodidae</taxon>
        <taxon>Octopus</taxon>
    </lineage>
</organism>
<feature type="compositionally biased region" description="Low complexity" evidence="1">
    <location>
        <begin position="612"/>
        <end position="625"/>
    </location>
</feature>
<feature type="compositionally biased region" description="Basic and acidic residues" evidence="1">
    <location>
        <begin position="656"/>
        <end position="666"/>
    </location>
</feature>
<feature type="region of interest" description="Disordered" evidence="1">
    <location>
        <begin position="15"/>
        <end position="52"/>
    </location>
</feature>
<dbReference type="OrthoDB" id="1922977at2759"/>
<feature type="compositionally biased region" description="Low complexity" evidence="1">
    <location>
        <begin position="305"/>
        <end position="315"/>
    </location>
</feature>
<sequence length="1966" mass="224636">MEDMLIVVKNPKYYSTKEEGELSDDDEDGIVRNEGRGETDENMPVENNNNNKHYCRKPPLFNNHSRGIFDNFGNNMRDSSCGNGAPFPLSPNRSGEDGPSGYFKKRRLPPPPSLSCGMMNPGGRRDNNNPMSSDMCGSNSGPGVSGGYWAPPPPLRPHHPSRIPQQLPPMSHHPYRPSPPRCPVGPGVENLGPGGHGQLPSGNRDSLPPGPWQDNRRYGPMTPRSNFQLWEKKRRMRESRASLFSGGAHQMSSLKENSDYEDLLRKYRSIQKQIANLDEEENLAVQDKSTQSPGNKNWDSYRTISVSSKGSQSHESSSESNKKTKSRWNPPKSGSESNDKRVVFVNSHKAEDEDDEIEELRRIALASTSENNKPKPSVSKSSQSKPVSRSRSETLRRKTNSSNRSSYKRESTVLREQSCNKSGIKRKLGFLKHRPAYRSCRRRLSSSEDKSKLVNNQRREINKILEVDDPVEQIERLAKYLSEKKKELAINNKPPSCLSQLNETKSDGKTSKVLQDNYEEVAMEIDSDDGLVAVNEIEDIHIQREPSLMSSISELPPASDRNGQDLNFESNPKNWVNLIPPPPPPPPLPPPPPPPPPPPLVDKSEKVNPNELSLLVSNVDSSSQVPYTLDPLLSPNVQPLMFHGLVPPLPPPPPLPDEKPPEKPPEPDYEEDEEEEKLLRAQLLQSMAIRRKESVQILPKAIVDDTSGKESPLSPRSQSPHSTDANLPDKKQPPQQQPYCAPKIPKHPSVVINLAEDSTDSEHEAEPETQKQNILSGIDQFLKDARKSVETKKNSMESKDVSNIKKNISLNKQEVDLYTADRGFRELEEKYVAQRKLMLQDQRELKALVTQASKVLTKIKSTEKKCEIFRKNLKNSDHLVAMYHKQDIKIKDKIQLVKIQLAHNESTVLQLEKNLLQIGKRLYGACYQPRTIAVDSAGNKRVLPLLSHNQLKPKIEDIPHKRQQLQQMQQQYALMLQKLQTQANKKITKSSVLQLEKISLDCTEEAETASQQIAEKIDSRRRSMISLNSKMKPEIIQNKENIQPDIRVPQQLDKTEYNFEMPENSQLANLKTILHEKMQNLIEPAQSKIVSWENFSHLTPPSNSIPYPKSDNQSLNNLKMSQALRLYKPYKSPLLHFRAYRFSPFLRTKENLSLSSQSFSHKLNCKNILCQYDLQGTCNDQQCKSQHLKDYSMSTQEILQDIVSYAPALTGASKEQSGEKIAGQICDYVENIMNQNQGRMTVDELCLLQISKVNEFVHHVPPHTMFFEPRCWKPNQESLPDTVVDIDKIYTQETDLNPLFLSSKPDVLSEWEDIIEEQDVRYFDIGNNTAAILDLEAAVLENPQNEQLWLKLAYKKLSSRSSDAESGHLDQALNVLARGLENMKQSPDLWQYYLQLYSQHPDSKKDLVDMCCVAIQNAPSYTLWWQYLCATENYFSKIEICKQMHQYLKKQEPSEVVSQHITEVSLYRLGITVVSNRFKTGLLFFKNLLQTPSSHDEELMSMLRPSDRALLWLCYIYLHEFQRLPDQLYDSTGHFLDHLFPKSLHIDWYSHSKLQCDIKFLQKLYEDCLTFCLQTDGERTDEHDKVSSEVYCSFLKLLHSQSRMDEALSIGREVLMKWPHLDDVWLSMAEFYSADKNVTAVWQIFDEALKTGCYSAKLYLYASHMALSLTDSECALRYLEQASISCFLIDITDSRCDPNILYCCLLRQTIPLDYKIPDYCENISPEVLQKNQLYFWLTYCLLLELQSDYSQAIEGYETALSTMKSTSDIAQVWLHYLNYQIRQAAHEGNSAADKLQSLVIRSLTCLPSRVETSTSRYWHDHQHHNKIIDLYINCLESTEQKMAAYDKFLTIMPNNIELILRAVDLAVSCNDMWRALSFCQTGVHEKLPCISLWNKVTALTVLRCSQIEVQQLFIKAVRVLPYAVSLWKHFLLFEVTIGAKSNVLQIIQRCQQLGLNIDGFVKTISR</sequence>
<dbReference type="GO" id="GO:0006396">
    <property type="term" value="P:RNA processing"/>
    <property type="evidence" value="ECO:0007669"/>
    <property type="project" value="InterPro"/>
</dbReference>
<feature type="compositionally biased region" description="Pro residues" evidence="1">
    <location>
        <begin position="579"/>
        <end position="600"/>
    </location>
</feature>
<feature type="region of interest" description="Disordered" evidence="1">
    <location>
        <begin position="548"/>
        <end position="746"/>
    </location>
</feature>
<feature type="compositionally biased region" description="Polar residues" evidence="1">
    <location>
        <begin position="128"/>
        <end position="142"/>
    </location>
</feature>
<dbReference type="PANTHER" id="PTHR21563">
    <property type="entry name" value="ZINC FINGER C3H1 DOMAIN-CONTAINING PROTEIN"/>
    <property type="match status" value="1"/>
</dbReference>
<dbReference type="Pfam" id="PF10650">
    <property type="entry name" value="zf-C3H1"/>
    <property type="match status" value="1"/>
</dbReference>